<dbReference type="InterPro" id="IPR044722">
    <property type="entry name" value="SecA_SF2_C"/>
</dbReference>
<reference evidence="16 18" key="1">
    <citation type="journal article" date="2012" name="Nature">
        <title>Algal genomes reveal evolutionary mosaicism and the fate of nucleomorphs.</title>
        <authorList>
            <consortium name="DOE Joint Genome Institute"/>
            <person name="Curtis B.A."/>
            <person name="Tanifuji G."/>
            <person name="Burki F."/>
            <person name="Gruber A."/>
            <person name="Irimia M."/>
            <person name="Maruyama S."/>
            <person name="Arias M.C."/>
            <person name="Ball S.G."/>
            <person name="Gile G.H."/>
            <person name="Hirakawa Y."/>
            <person name="Hopkins J.F."/>
            <person name="Kuo A."/>
            <person name="Rensing S.A."/>
            <person name="Schmutz J."/>
            <person name="Symeonidi A."/>
            <person name="Elias M."/>
            <person name="Eveleigh R.J."/>
            <person name="Herman E.K."/>
            <person name="Klute M.J."/>
            <person name="Nakayama T."/>
            <person name="Obornik M."/>
            <person name="Reyes-Prieto A."/>
            <person name="Armbrust E.V."/>
            <person name="Aves S.J."/>
            <person name="Beiko R.G."/>
            <person name="Coutinho P."/>
            <person name="Dacks J.B."/>
            <person name="Durnford D.G."/>
            <person name="Fast N.M."/>
            <person name="Green B.R."/>
            <person name="Grisdale C.J."/>
            <person name="Hempel F."/>
            <person name="Henrissat B."/>
            <person name="Hoppner M.P."/>
            <person name="Ishida K."/>
            <person name="Kim E."/>
            <person name="Koreny L."/>
            <person name="Kroth P.G."/>
            <person name="Liu Y."/>
            <person name="Malik S.B."/>
            <person name="Maier U.G."/>
            <person name="McRose D."/>
            <person name="Mock T."/>
            <person name="Neilson J.A."/>
            <person name="Onodera N.T."/>
            <person name="Poole A.M."/>
            <person name="Pritham E.J."/>
            <person name="Richards T.A."/>
            <person name="Rocap G."/>
            <person name="Roy S.W."/>
            <person name="Sarai C."/>
            <person name="Schaack S."/>
            <person name="Shirato S."/>
            <person name="Slamovits C.H."/>
            <person name="Spencer D.F."/>
            <person name="Suzuki S."/>
            <person name="Worden A.Z."/>
            <person name="Zauner S."/>
            <person name="Barry K."/>
            <person name="Bell C."/>
            <person name="Bharti A.K."/>
            <person name="Crow J.A."/>
            <person name="Grimwood J."/>
            <person name="Kramer R."/>
            <person name="Lindquist E."/>
            <person name="Lucas S."/>
            <person name="Salamov A."/>
            <person name="McFadden G.I."/>
            <person name="Lane C.E."/>
            <person name="Keeling P.J."/>
            <person name="Gray M.W."/>
            <person name="Grigoriev I.V."/>
            <person name="Archibald J.M."/>
        </authorList>
    </citation>
    <scope>NUCLEOTIDE SEQUENCE</scope>
    <source>
        <strain evidence="16 18">CCMP2712</strain>
    </source>
</reference>
<dbReference type="HOGENOM" id="CLU_005314_3_0_1"/>
<dbReference type="NCBIfam" id="TIGR00963">
    <property type="entry name" value="secA"/>
    <property type="match status" value="1"/>
</dbReference>
<name>L1I7Z8_GUITC</name>
<dbReference type="InterPro" id="IPR000185">
    <property type="entry name" value="SecA"/>
</dbReference>
<dbReference type="eggNOG" id="ENOG502QS7I">
    <property type="taxonomic scope" value="Eukaryota"/>
</dbReference>
<dbReference type="SUPFAM" id="SSF81767">
    <property type="entry name" value="Pre-protein crosslinking domain of SecA"/>
    <property type="match status" value="1"/>
</dbReference>
<evidence type="ECO:0000313" key="17">
    <source>
        <dbReference type="EnsemblProtists" id="EKX32338"/>
    </source>
</evidence>
<dbReference type="AlphaFoldDB" id="L1I7Z8"/>
<evidence type="ECO:0000256" key="5">
    <source>
        <dbReference type="ARBA" id="ARBA00022741"/>
    </source>
</evidence>
<dbReference type="PaxDb" id="55529-EKX32338"/>
<dbReference type="GO" id="GO:0016020">
    <property type="term" value="C:membrane"/>
    <property type="evidence" value="ECO:0007669"/>
    <property type="project" value="UniProtKB-SubCell"/>
</dbReference>
<keyword evidence="7 11" id="KW-0653">Protein transport</keyword>
<feature type="domain" description="SecA family profile" evidence="15">
    <location>
        <begin position="74"/>
        <end position="760"/>
    </location>
</feature>
<dbReference type="EMBL" id="JH993196">
    <property type="protein sequence ID" value="EKX32338.1"/>
    <property type="molecule type" value="Genomic_DNA"/>
</dbReference>
<evidence type="ECO:0000259" key="15">
    <source>
        <dbReference type="PROSITE" id="PS51196"/>
    </source>
</evidence>
<dbReference type="InterPro" id="IPR014018">
    <property type="entry name" value="SecA_motor_DEAD"/>
</dbReference>
<dbReference type="GO" id="GO:0017038">
    <property type="term" value="P:protein import"/>
    <property type="evidence" value="ECO:0007669"/>
    <property type="project" value="InterPro"/>
</dbReference>
<organism evidence="16">
    <name type="scientific">Guillardia theta (strain CCMP2712)</name>
    <name type="common">Cryptophyte</name>
    <dbReference type="NCBI Taxonomy" id="905079"/>
    <lineage>
        <taxon>Eukaryota</taxon>
        <taxon>Cryptophyceae</taxon>
        <taxon>Pyrenomonadales</taxon>
        <taxon>Geminigeraceae</taxon>
        <taxon>Guillardia</taxon>
    </lineage>
</organism>
<proteinExistence type="inferred from homology"/>
<dbReference type="PRINTS" id="PR00906">
    <property type="entry name" value="SECA"/>
</dbReference>
<dbReference type="SMART" id="SM00957">
    <property type="entry name" value="SecA_DEAD"/>
    <property type="match status" value="1"/>
</dbReference>
<dbReference type="InterPro" id="IPR020937">
    <property type="entry name" value="SecA_CS"/>
</dbReference>
<dbReference type="InterPro" id="IPR014001">
    <property type="entry name" value="Helicase_ATP-bd"/>
</dbReference>
<dbReference type="Pfam" id="PF07517">
    <property type="entry name" value="SecA_DEAD"/>
    <property type="match status" value="1"/>
</dbReference>
<dbReference type="GO" id="GO:0006605">
    <property type="term" value="P:protein targeting"/>
    <property type="evidence" value="ECO:0007669"/>
    <property type="project" value="InterPro"/>
</dbReference>
<dbReference type="InterPro" id="IPR027417">
    <property type="entry name" value="P-loop_NTPase"/>
</dbReference>
<keyword evidence="8" id="KW-1278">Translocase</keyword>
<evidence type="ECO:0000256" key="3">
    <source>
        <dbReference type="ARBA" id="ARBA00007650"/>
    </source>
</evidence>
<keyword evidence="5 11" id="KW-0547">Nucleotide-binding</keyword>
<evidence type="ECO:0000256" key="6">
    <source>
        <dbReference type="ARBA" id="ARBA00022840"/>
    </source>
</evidence>
<keyword evidence="4 11" id="KW-0813">Transport</keyword>
<evidence type="ECO:0000256" key="12">
    <source>
        <dbReference type="SAM" id="Coils"/>
    </source>
</evidence>
<sequence>MLLLGGVEAFQHAPPLARSRALASSSLTPSLASRSFSIPGLRQRQGSVGLRMGLFDTVAKSFGMGKEEATSEGGVVFGVGSPENQKFVKELLVRVESKINVLEEQIEKLTDEQLRAKTQEFQQRLRKGETEEDILDEAFAVVREAAWRVLKLRHYDVQMVGGMVLHQRKLAEMATGEGKTLVATLPSYLNALSGKGVHVVTVNDYLARRDAENMGQIHRFLGLTVGLIQAEMKPEERRANYGCDITYVTNSELGFDYLRDNLAIKPEDIVLTRPFNFCIVDEADSIMIDEARTPLIISEKTAAPAAKYANSAKIATVLEEKVHYTVDEKSQSVTLTERGFSDVEKILNVKDLFNPKDPWSPYIINALKAKSLFKKDVQYVVRANEVMIVDEFTGRVLEGRRWSNGLHQSVEAKEGLKPSSETQTVASITYQSFFRLFPKLSGMTGTARTEAKEFGDIYGLEVLSIPTALPVARRDNPDATFRTQAGKWKAVMGDIARRHTKGQPILIGTTSIAASEQLSKLMTELEVPHEVLNAKPEVVTRENEIVAQAGRAFAITIATNMAGRGTDILLGGNSGFFAKKRIMQKLAPALVDKKNGLPSKEAMEIKQNPACIPLPELSEQAVNKIDEAVQAAASALGSLPSMLDVESLLAVAAETGPVEAGSHLEKLREAYRVVKEEYDVRCKKEKEEVEDLGGLHVIGTERHESRRIDQQLRGRAGRQGDPGSSRFFLALDDRLFQVFGGTSIDGLLDKLKVEEDMPLEAKSVSDALDGVQRRVEEYFYGIRKEMFKYDEILSSQRESIYSMRKKFVTEDSDYMSNTILEYCLDTAEEIVPNYIKEGKLDASGLANKLAQFFDGIQLKDSDIAALKSRDEVRQVVRRQVEEVLERKEGELDAVKESFSFEIERYIILTQVDLLWKQHLKDIDFLKDFIGLRAYKGDPFIEFQQEGFELYQDMLKAVRRNTVYSFFQYKLKNEENKAKAASAAPKKKKEARRSEQRGRYSFQPARRG</sequence>
<evidence type="ECO:0000256" key="4">
    <source>
        <dbReference type="ARBA" id="ARBA00022448"/>
    </source>
</evidence>
<evidence type="ECO:0000313" key="16">
    <source>
        <dbReference type="EMBL" id="EKX32338.1"/>
    </source>
</evidence>
<dbReference type="InterPro" id="IPR011115">
    <property type="entry name" value="SecA_DEAD"/>
</dbReference>
<dbReference type="EnsemblProtists" id="EKX32338">
    <property type="protein sequence ID" value="EKX32338"/>
    <property type="gene ID" value="GUITHDRAFT_98620"/>
</dbReference>
<dbReference type="FunFam" id="3.40.50.300:FF:000334">
    <property type="entry name" value="Protein translocase subunit SecA"/>
    <property type="match status" value="1"/>
</dbReference>
<dbReference type="PROSITE" id="PS51192">
    <property type="entry name" value="HELICASE_ATP_BIND_1"/>
    <property type="match status" value="1"/>
</dbReference>
<dbReference type="PANTHER" id="PTHR30612:SF0">
    <property type="entry name" value="CHLOROPLAST PROTEIN-TRANSPORTING ATPASE"/>
    <property type="match status" value="1"/>
</dbReference>
<feature type="region of interest" description="Disordered" evidence="13">
    <location>
        <begin position="975"/>
        <end position="1007"/>
    </location>
</feature>
<dbReference type="OMA" id="MVHYDVQ"/>
<dbReference type="SUPFAM" id="SSF81886">
    <property type="entry name" value="Helical scaffold and wing domains of SecA"/>
    <property type="match status" value="1"/>
</dbReference>
<keyword evidence="9 11" id="KW-0811">Translocation</keyword>
<accession>L1I7Z8</accession>
<dbReference type="STRING" id="905079.L1I7Z8"/>
<feature type="coiled-coil region" evidence="12">
    <location>
        <begin position="92"/>
        <end position="119"/>
    </location>
</feature>
<dbReference type="GO" id="GO:0005524">
    <property type="term" value="F:ATP binding"/>
    <property type="evidence" value="ECO:0007669"/>
    <property type="project" value="UniProtKB-KW"/>
</dbReference>
<dbReference type="Gene3D" id="1.10.3060.10">
    <property type="entry name" value="Helical scaffold and wing domains of SecA"/>
    <property type="match status" value="1"/>
</dbReference>
<reference evidence="17" key="3">
    <citation type="submission" date="2015-06" db="UniProtKB">
        <authorList>
            <consortium name="EnsemblProtists"/>
        </authorList>
    </citation>
    <scope>IDENTIFICATION</scope>
</reference>
<protein>
    <recommendedName>
        <fullName evidence="11">Protein translocase subunit SecA</fullName>
    </recommendedName>
</protein>
<dbReference type="GO" id="GO:0009507">
    <property type="term" value="C:chloroplast"/>
    <property type="evidence" value="ECO:0007669"/>
    <property type="project" value="UniProtKB-SubCell"/>
</dbReference>
<dbReference type="Pfam" id="PF07516">
    <property type="entry name" value="SecA_SW"/>
    <property type="match status" value="1"/>
</dbReference>
<evidence type="ECO:0000256" key="1">
    <source>
        <dbReference type="ARBA" id="ARBA00004170"/>
    </source>
</evidence>
<keyword evidence="18" id="KW-1185">Reference proteome</keyword>
<dbReference type="HAMAP" id="MF_01382">
    <property type="entry name" value="SecA"/>
    <property type="match status" value="1"/>
</dbReference>
<comment type="similarity">
    <text evidence="3 11">Belongs to the SecA family.</text>
</comment>
<dbReference type="PROSITE" id="PS01312">
    <property type="entry name" value="SECA"/>
    <property type="match status" value="1"/>
</dbReference>
<evidence type="ECO:0000256" key="9">
    <source>
        <dbReference type="ARBA" id="ARBA00023010"/>
    </source>
</evidence>
<keyword evidence="6 11" id="KW-0067">ATP-binding</keyword>
<dbReference type="Pfam" id="PF01043">
    <property type="entry name" value="SecA_PP_bind"/>
    <property type="match status" value="1"/>
</dbReference>
<dbReference type="PANTHER" id="PTHR30612">
    <property type="entry name" value="SECA INNER MEMBRANE COMPONENT OF SEC PROTEIN SECRETION SYSTEM"/>
    <property type="match status" value="1"/>
</dbReference>
<dbReference type="Proteomes" id="UP000011087">
    <property type="component" value="Unassembled WGS sequence"/>
</dbReference>
<evidence type="ECO:0000259" key="14">
    <source>
        <dbReference type="PROSITE" id="PS51192"/>
    </source>
</evidence>
<dbReference type="FunFam" id="3.90.1440.10:FF:000003">
    <property type="entry name" value="Preprotein translocase SecA subunit"/>
    <property type="match status" value="1"/>
</dbReference>
<feature type="domain" description="Helicase ATP-binding" evidence="14">
    <location>
        <begin position="160"/>
        <end position="320"/>
    </location>
</feature>
<dbReference type="KEGG" id="gtt:GUITHDRAFT_98620"/>
<evidence type="ECO:0000256" key="8">
    <source>
        <dbReference type="ARBA" id="ARBA00022967"/>
    </source>
</evidence>
<dbReference type="RefSeq" id="XP_005819318.1">
    <property type="nucleotide sequence ID" value="XM_005819261.1"/>
</dbReference>
<comment type="subcellular location">
    <subcellularLocation>
        <location evidence="1">Membrane</location>
        <topology evidence="1">Peripheral membrane protein</topology>
    </subcellularLocation>
    <subcellularLocation>
        <location evidence="2">Plastid</location>
        <location evidence="2">Chloroplast</location>
    </subcellularLocation>
</comment>
<dbReference type="InterPro" id="IPR036670">
    <property type="entry name" value="SecA_X-link_sf"/>
</dbReference>
<dbReference type="OrthoDB" id="27934at2759"/>
<dbReference type="InterPro" id="IPR011130">
    <property type="entry name" value="SecA_preprotein_X-link_dom"/>
</dbReference>
<keyword evidence="12" id="KW-0175">Coiled coil</keyword>
<dbReference type="GO" id="GO:0006886">
    <property type="term" value="P:intracellular protein transport"/>
    <property type="evidence" value="ECO:0007669"/>
    <property type="project" value="InterPro"/>
</dbReference>
<reference evidence="18" key="2">
    <citation type="submission" date="2012-11" db="EMBL/GenBank/DDBJ databases">
        <authorList>
            <person name="Kuo A."/>
            <person name="Curtis B.A."/>
            <person name="Tanifuji G."/>
            <person name="Burki F."/>
            <person name="Gruber A."/>
            <person name="Irimia M."/>
            <person name="Maruyama S."/>
            <person name="Arias M.C."/>
            <person name="Ball S.G."/>
            <person name="Gile G.H."/>
            <person name="Hirakawa Y."/>
            <person name="Hopkins J.F."/>
            <person name="Rensing S.A."/>
            <person name="Schmutz J."/>
            <person name="Symeonidi A."/>
            <person name="Elias M."/>
            <person name="Eveleigh R.J."/>
            <person name="Herman E.K."/>
            <person name="Klute M.J."/>
            <person name="Nakayama T."/>
            <person name="Obornik M."/>
            <person name="Reyes-Prieto A."/>
            <person name="Armbrust E.V."/>
            <person name="Aves S.J."/>
            <person name="Beiko R.G."/>
            <person name="Coutinho P."/>
            <person name="Dacks J.B."/>
            <person name="Durnford D.G."/>
            <person name="Fast N.M."/>
            <person name="Green B.R."/>
            <person name="Grisdale C."/>
            <person name="Hempe F."/>
            <person name="Henrissat B."/>
            <person name="Hoppner M.P."/>
            <person name="Ishida K.-I."/>
            <person name="Kim E."/>
            <person name="Koreny L."/>
            <person name="Kroth P.G."/>
            <person name="Liu Y."/>
            <person name="Malik S.-B."/>
            <person name="Maier U.G."/>
            <person name="McRose D."/>
            <person name="Mock T."/>
            <person name="Neilson J.A."/>
            <person name="Onodera N.T."/>
            <person name="Poole A.M."/>
            <person name="Pritham E.J."/>
            <person name="Richards T.A."/>
            <person name="Rocap G."/>
            <person name="Roy S.W."/>
            <person name="Sarai C."/>
            <person name="Schaack S."/>
            <person name="Shirato S."/>
            <person name="Slamovits C.H."/>
            <person name="Spencer D.F."/>
            <person name="Suzuki S."/>
            <person name="Worden A.Z."/>
            <person name="Zauner S."/>
            <person name="Barry K."/>
            <person name="Bell C."/>
            <person name="Bharti A.K."/>
            <person name="Crow J.A."/>
            <person name="Grimwood J."/>
            <person name="Kramer R."/>
            <person name="Lindquist E."/>
            <person name="Lucas S."/>
            <person name="Salamov A."/>
            <person name="McFadden G.I."/>
            <person name="Lane C.E."/>
            <person name="Keeling P.J."/>
            <person name="Gray M.W."/>
            <person name="Grigoriev I.V."/>
            <person name="Archibald J.M."/>
        </authorList>
    </citation>
    <scope>NUCLEOTIDE SEQUENCE</scope>
    <source>
        <strain evidence="18">CCMP2712</strain>
    </source>
</reference>
<dbReference type="InterPro" id="IPR036266">
    <property type="entry name" value="SecA_Wing/Scaffold_sf"/>
</dbReference>
<dbReference type="InterPro" id="IPR011116">
    <property type="entry name" value="SecA_Wing/Scaffold"/>
</dbReference>
<dbReference type="Pfam" id="PF21090">
    <property type="entry name" value="P-loop_SecA"/>
    <property type="match status" value="1"/>
</dbReference>
<evidence type="ECO:0000256" key="10">
    <source>
        <dbReference type="ARBA" id="ARBA00023136"/>
    </source>
</evidence>
<evidence type="ECO:0000256" key="2">
    <source>
        <dbReference type="ARBA" id="ARBA00004229"/>
    </source>
</evidence>
<dbReference type="CDD" id="cd18803">
    <property type="entry name" value="SF2_C_secA"/>
    <property type="match status" value="1"/>
</dbReference>
<dbReference type="SMART" id="SM00958">
    <property type="entry name" value="SecA_PP_bind"/>
    <property type="match status" value="1"/>
</dbReference>
<evidence type="ECO:0000256" key="7">
    <source>
        <dbReference type="ARBA" id="ARBA00022927"/>
    </source>
</evidence>
<dbReference type="Gene3D" id="3.40.50.300">
    <property type="entry name" value="P-loop containing nucleotide triphosphate hydrolases"/>
    <property type="match status" value="2"/>
</dbReference>
<evidence type="ECO:0000313" key="18">
    <source>
        <dbReference type="Proteomes" id="UP000011087"/>
    </source>
</evidence>
<gene>
    <name evidence="16" type="ORF">GUITHDRAFT_98620</name>
</gene>
<dbReference type="SUPFAM" id="SSF52540">
    <property type="entry name" value="P-loop containing nucleoside triphosphate hydrolases"/>
    <property type="match status" value="2"/>
</dbReference>
<keyword evidence="10" id="KW-0472">Membrane</keyword>
<dbReference type="PROSITE" id="PS51196">
    <property type="entry name" value="SECA_MOTOR_DEAD"/>
    <property type="match status" value="1"/>
</dbReference>
<dbReference type="GeneID" id="17289070"/>
<evidence type="ECO:0000256" key="13">
    <source>
        <dbReference type="SAM" id="MobiDB-lite"/>
    </source>
</evidence>
<dbReference type="Gene3D" id="3.90.1440.10">
    <property type="entry name" value="SecA, preprotein cross-linking domain"/>
    <property type="match status" value="1"/>
</dbReference>
<dbReference type="CDD" id="cd17928">
    <property type="entry name" value="DEXDc_SecA"/>
    <property type="match status" value="1"/>
</dbReference>
<evidence type="ECO:0000256" key="11">
    <source>
        <dbReference type="RuleBase" id="RU003874"/>
    </source>
</evidence>